<proteinExistence type="predicted"/>
<dbReference type="OrthoDB" id="2826359at2"/>
<dbReference type="InParanoid" id="Q025F3"/>
<dbReference type="STRING" id="234267.Acid_2377"/>
<gene>
    <name evidence="3" type="ordered locus">Acid_2377</name>
</gene>
<dbReference type="InterPro" id="IPR003010">
    <property type="entry name" value="C-N_Hydrolase"/>
</dbReference>
<dbReference type="Gene3D" id="3.60.110.10">
    <property type="entry name" value="Carbon-nitrogen hydrolase"/>
    <property type="match status" value="1"/>
</dbReference>
<keyword evidence="3" id="KW-0012">Acyltransferase</keyword>
<protein>
    <submittedName>
        <fullName evidence="3">Nitrilase/cyanide hydratase and apolipoprotein N-acyltransferase</fullName>
    </submittedName>
</protein>
<dbReference type="PROSITE" id="PS50263">
    <property type="entry name" value="CN_HYDROLASE"/>
    <property type="match status" value="1"/>
</dbReference>
<dbReference type="PANTHER" id="PTHR43674">
    <property type="entry name" value="NITRILASE C965.09-RELATED"/>
    <property type="match status" value="1"/>
</dbReference>
<organism evidence="3">
    <name type="scientific">Solibacter usitatus (strain Ellin6076)</name>
    <dbReference type="NCBI Taxonomy" id="234267"/>
    <lineage>
        <taxon>Bacteria</taxon>
        <taxon>Pseudomonadati</taxon>
        <taxon>Acidobacteriota</taxon>
        <taxon>Terriglobia</taxon>
        <taxon>Bryobacterales</taxon>
        <taxon>Solibacteraceae</taxon>
        <taxon>Candidatus Solibacter</taxon>
    </lineage>
</organism>
<dbReference type="InterPro" id="IPR036526">
    <property type="entry name" value="C-N_Hydrolase_sf"/>
</dbReference>
<keyword evidence="3" id="KW-0449">Lipoprotein</keyword>
<dbReference type="PANTHER" id="PTHR43674:SF13">
    <property type="entry name" value="CN HYDROLASE DOMAIN-CONTAINING PROTEIN"/>
    <property type="match status" value="1"/>
</dbReference>
<name>Q025F3_SOLUE</name>
<feature type="domain" description="CN hydrolase" evidence="2">
    <location>
        <begin position="4"/>
        <end position="248"/>
    </location>
</feature>
<dbReference type="SUPFAM" id="SSF56317">
    <property type="entry name" value="Carbon-nitrogen hydrolase"/>
    <property type="match status" value="1"/>
</dbReference>
<dbReference type="HOGENOM" id="CLU_1056447_0_0_0"/>
<accession>Q025F3</accession>
<dbReference type="AlphaFoldDB" id="Q025F3"/>
<keyword evidence="3" id="KW-0808">Transferase</keyword>
<dbReference type="CDD" id="cd07197">
    <property type="entry name" value="nitrilase"/>
    <property type="match status" value="1"/>
</dbReference>
<dbReference type="eggNOG" id="COG0388">
    <property type="taxonomic scope" value="Bacteria"/>
</dbReference>
<dbReference type="KEGG" id="sus:Acid_2377"/>
<evidence type="ECO:0000259" key="2">
    <source>
        <dbReference type="PROSITE" id="PS50263"/>
    </source>
</evidence>
<keyword evidence="1" id="KW-0378">Hydrolase</keyword>
<dbReference type="Pfam" id="PF00795">
    <property type="entry name" value="CN_hydrolase"/>
    <property type="match status" value="1"/>
</dbReference>
<evidence type="ECO:0000256" key="1">
    <source>
        <dbReference type="ARBA" id="ARBA00022801"/>
    </source>
</evidence>
<dbReference type="EMBL" id="CP000473">
    <property type="protein sequence ID" value="ABJ83366.1"/>
    <property type="molecule type" value="Genomic_DNA"/>
</dbReference>
<reference evidence="3" key="1">
    <citation type="submission" date="2006-10" db="EMBL/GenBank/DDBJ databases">
        <title>Complete sequence of Solibacter usitatus Ellin6076.</title>
        <authorList>
            <consortium name="US DOE Joint Genome Institute"/>
            <person name="Copeland A."/>
            <person name="Lucas S."/>
            <person name="Lapidus A."/>
            <person name="Barry K."/>
            <person name="Detter J.C."/>
            <person name="Glavina del Rio T."/>
            <person name="Hammon N."/>
            <person name="Israni S."/>
            <person name="Dalin E."/>
            <person name="Tice H."/>
            <person name="Pitluck S."/>
            <person name="Thompson L.S."/>
            <person name="Brettin T."/>
            <person name="Bruce D."/>
            <person name="Han C."/>
            <person name="Tapia R."/>
            <person name="Gilna P."/>
            <person name="Schmutz J."/>
            <person name="Larimer F."/>
            <person name="Land M."/>
            <person name="Hauser L."/>
            <person name="Kyrpides N."/>
            <person name="Mikhailova N."/>
            <person name="Janssen P.H."/>
            <person name="Kuske C.R."/>
            <person name="Richardson P."/>
        </authorList>
    </citation>
    <scope>NUCLEOTIDE SEQUENCE</scope>
    <source>
        <strain evidence="3">Ellin6076</strain>
    </source>
</reference>
<sequence>MNTFRIALANIRFPATPDESVALAEQAIAQASREGAGIICFPECFVPGYRGMGKAVPPPDSAFLERAWSAIAAAAGKGAIAVVLGTERVVNGALFATALVIDRDGTIAGFQDKVQVDPSEDGLYSPGSGRRVFQTGPLTFGVAICHEGWRYPETVRAAVRRGAQIVFHPHFHEAEPGGYVPTSFADPANTFHEKAALCRAAENTCYFATVNCASAGSPTTSAVVRPDGTLLSYQPYGKEGLLVADIDLSAATGLLAARCRDCG</sequence>
<dbReference type="GO" id="GO:0016811">
    <property type="term" value="F:hydrolase activity, acting on carbon-nitrogen (but not peptide) bonds, in linear amides"/>
    <property type="evidence" value="ECO:0007669"/>
    <property type="project" value="TreeGrafter"/>
</dbReference>
<evidence type="ECO:0000313" key="3">
    <source>
        <dbReference type="EMBL" id="ABJ83366.1"/>
    </source>
</evidence>
<dbReference type="InterPro" id="IPR050345">
    <property type="entry name" value="Aliph_Amidase/BUP"/>
</dbReference>
<dbReference type="GO" id="GO:0016746">
    <property type="term" value="F:acyltransferase activity"/>
    <property type="evidence" value="ECO:0007669"/>
    <property type="project" value="UniProtKB-KW"/>
</dbReference>